<dbReference type="Ensembl" id="ENSNMLT00000001673.1">
    <property type="protein sequence ID" value="ENSNMLP00000001456.1"/>
    <property type="gene ID" value="ENSNMLG00000001098.1"/>
</dbReference>
<dbReference type="InterPro" id="IPR001304">
    <property type="entry name" value="C-type_lectin-like"/>
</dbReference>
<dbReference type="AlphaFoldDB" id="A0A8C6WEQ5"/>
<evidence type="ECO:0000313" key="2">
    <source>
        <dbReference type="Ensembl" id="ENSNMLP00000001456.1"/>
    </source>
</evidence>
<sequence>FRQGTEPSRRTIVDLKTGLVQDYVSEMERRTGGSEKHPSRCDGEIINGRCYVFNPMPMPFLEAQDSCKSHNPSAELASVTNEDLQSRLVSMVTNGGQRDPVVTWLGEPAASWLDGSEWRMEATWWTAADCDLKRASFAPIPS</sequence>
<evidence type="ECO:0000259" key="1">
    <source>
        <dbReference type="PROSITE" id="PS50041"/>
    </source>
</evidence>
<reference evidence="2" key="1">
    <citation type="submission" date="2025-08" db="UniProtKB">
        <authorList>
            <consortium name="Ensembl"/>
        </authorList>
    </citation>
    <scope>IDENTIFICATION</scope>
</reference>
<protein>
    <recommendedName>
        <fullName evidence="1">C-type lectin domain-containing protein</fullName>
    </recommendedName>
</protein>
<dbReference type="InterPro" id="IPR016186">
    <property type="entry name" value="C-type_lectin-like/link_sf"/>
</dbReference>
<feature type="domain" description="C-type lectin" evidence="1">
    <location>
        <begin position="46"/>
        <end position="130"/>
    </location>
</feature>
<proteinExistence type="predicted"/>
<dbReference type="SUPFAM" id="SSF56436">
    <property type="entry name" value="C-type lectin-like"/>
    <property type="match status" value="1"/>
</dbReference>
<dbReference type="Proteomes" id="UP000694523">
    <property type="component" value="Unplaced"/>
</dbReference>
<reference evidence="2" key="2">
    <citation type="submission" date="2025-09" db="UniProtKB">
        <authorList>
            <consortium name="Ensembl"/>
        </authorList>
    </citation>
    <scope>IDENTIFICATION</scope>
</reference>
<dbReference type="Gene3D" id="3.10.100.10">
    <property type="entry name" value="Mannose-Binding Protein A, subunit A"/>
    <property type="match status" value="1"/>
</dbReference>
<dbReference type="InterPro" id="IPR016187">
    <property type="entry name" value="CTDL_fold"/>
</dbReference>
<keyword evidence="3" id="KW-1185">Reference proteome</keyword>
<accession>A0A8C6WEQ5</accession>
<organism evidence="2 3">
    <name type="scientific">Neogobius melanostomus</name>
    <name type="common">round goby</name>
    <dbReference type="NCBI Taxonomy" id="47308"/>
    <lineage>
        <taxon>Eukaryota</taxon>
        <taxon>Metazoa</taxon>
        <taxon>Chordata</taxon>
        <taxon>Craniata</taxon>
        <taxon>Vertebrata</taxon>
        <taxon>Euteleostomi</taxon>
        <taxon>Actinopterygii</taxon>
        <taxon>Neopterygii</taxon>
        <taxon>Teleostei</taxon>
        <taxon>Neoteleostei</taxon>
        <taxon>Acanthomorphata</taxon>
        <taxon>Gobiaria</taxon>
        <taxon>Gobiiformes</taxon>
        <taxon>Gobioidei</taxon>
        <taxon>Gobiidae</taxon>
        <taxon>Benthophilinae</taxon>
        <taxon>Neogobiini</taxon>
        <taxon>Neogobius</taxon>
    </lineage>
</organism>
<evidence type="ECO:0000313" key="3">
    <source>
        <dbReference type="Proteomes" id="UP000694523"/>
    </source>
</evidence>
<dbReference type="PROSITE" id="PS50041">
    <property type="entry name" value="C_TYPE_LECTIN_2"/>
    <property type="match status" value="1"/>
</dbReference>
<name>A0A8C6WEQ5_9GOBI</name>